<dbReference type="InterPro" id="IPR029058">
    <property type="entry name" value="AB_hydrolase_fold"/>
</dbReference>
<evidence type="ECO:0000256" key="2">
    <source>
        <dbReference type="ARBA" id="ARBA00022490"/>
    </source>
</evidence>
<feature type="active site" description="Nucleophile" evidence="7 8">
    <location>
        <position position="145"/>
    </location>
</feature>
<accession>A0A520N3L2</accession>
<keyword evidence="4 7" id="KW-0808">Transferase</keyword>
<dbReference type="FunFam" id="1.10.1740.110:FF:000001">
    <property type="entry name" value="Homoserine O-acetyltransferase"/>
    <property type="match status" value="1"/>
</dbReference>
<dbReference type="PIRSF" id="PIRSF000443">
    <property type="entry name" value="Homoser_Ac_trans"/>
    <property type="match status" value="1"/>
</dbReference>
<dbReference type="Gene3D" id="1.10.1740.110">
    <property type="match status" value="1"/>
</dbReference>
<dbReference type="PANTHER" id="PTHR32268:SF11">
    <property type="entry name" value="HOMOSERINE O-ACETYLTRANSFERASE"/>
    <property type="match status" value="1"/>
</dbReference>
<dbReference type="GO" id="GO:0004414">
    <property type="term" value="F:homoserine O-acetyltransferase activity"/>
    <property type="evidence" value="ECO:0007669"/>
    <property type="project" value="UniProtKB-UniRule"/>
</dbReference>
<keyword evidence="2 7" id="KW-0963">Cytoplasm</keyword>
<keyword evidence="3 7" id="KW-0028">Amino-acid biosynthesis</keyword>
<evidence type="ECO:0000256" key="5">
    <source>
        <dbReference type="ARBA" id="ARBA00023167"/>
    </source>
</evidence>
<dbReference type="GO" id="GO:0009086">
    <property type="term" value="P:methionine biosynthetic process"/>
    <property type="evidence" value="ECO:0007669"/>
    <property type="project" value="UniProtKB-UniRule"/>
</dbReference>
<feature type="binding site" evidence="7">
    <location>
        <position position="343"/>
    </location>
    <ligand>
        <name>substrate</name>
    </ligand>
</feature>
<proteinExistence type="inferred from homology"/>
<evidence type="ECO:0000256" key="6">
    <source>
        <dbReference type="ARBA" id="ARBA00023315"/>
    </source>
</evidence>
<comment type="catalytic activity">
    <reaction evidence="7">
        <text>L-homoserine + acetyl-CoA = O-acetyl-L-homoserine + CoA</text>
        <dbReference type="Rhea" id="RHEA:13701"/>
        <dbReference type="ChEBI" id="CHEBI:57287"/>
        <dbReference type="ChEBI" id="CHEBI:57288"/>
        <dbReference type="ChEBI" id="CHEBI:57476"/>
        <dbReference type="ChEBI" id="CHEBI:57716"/>
        <dbReference type="EC" id="2.3.1.31"/>
    </reaction>
</comment>
<evidence type="ECO:0000256" key="7">
    <source>
        <dbReference type="HAMAP-Rule" id="MF_00296"/>
    </source>
</evidence>
<organism evidence="10 11">
    <name type="scientific">SAR86 cluster bacterium</name>
    <dbReference type="NCBI Taxonomy" id="2030880"/>
    <lineage>
        <taxon>Bacteria</taxon>
        <taxon>Pseudomonadati</taxon>
        <taxon>Pseudomonadota</taxon>
        <taxon>Gammaproteobacteria</taxon>
        <taxon>SAR86 cluster</taxon>
    </lineage>
</organism>
<comment type="caution">
    <text evidence="10">The sequence shown here is derived from an EMBL/GenBank/DDBJ whole genome shotgun (WGS) entry which is preliminary data.</text>
</comment>
<evidence type="ECO:0000313" key="11">
    <source>
        <dbReference type="Proteomes" id="UP000315283"/>
    </source>
</evidence>
<protein>
    <recommendedName>
        <fullName evidence="7">Homoserine O-acetyltransferase</fullName>
        <shortName evidence="7">HAT</shortName>
        <ecNumber evidence="7">2.3.1.31</ecNumber>
    </recommendedName>
    <alternativeName>
        <fullName evidence="7">Homoserine transacetylase</fullName>
        <shortName evidence="7">HTA</shortName>
    </alternativeName>
</protein>
<dbReference type="EMBL" id="SHBJ01000019">
    <property type="protein sequence ID" value="RZO28084.1"/>
    <property type="molecule type" value="Genomic_DNA"/>
</dbReference>
<dbReference type="InterPro" id="IPR008220">
    <property type="entry name" value="HAT_MetX-like"/>
</dbReference>
<evidence type="ECO:0000259" key="9">
    <source>
        <dbReference type="Pfam" id="PF00561"/>
    </source>
</evidence>
<dbReference type="AlphaFoldDB" id="A0A520N3L2"/>
<dbReference type="EC" id="2.3.1.31" evidence="7"/>
<evidence type="ECO:0000256" key="4">
    <source>
        <dbReference type="ARBA" id="ARBA00022679"/>
    </source>
</evidence>
<comment type="function">
    <text evidence="7">Transfers an acetyl group from acetyl-CoA to L-homoserine, forming acetyl-L-homoserine.</text>
</comment>
<dbReference type="UniPathway" id="UPA00051">
    <property type="reaction ID" value="UER00074"/>
</dbReference>
<dbReference type="Gene3D" id="3.40.50.1820">
    <property type="entry name" value="alpha/beta hydrolase"/>
    <property type="match status" value="1"/>
</dbReference>
<dbReference type="NCBIfam" id="TIGR01392">
    <property type="entry name" value="homoserO_Ac_trn"/>
    <property type="match status" value="1"/>
</dbReference>
<dbReference type="Proteomes" id="UP000315283">
    <property type="component" value="Unassembled WGS sequence"/>
</dbReference>
<dbReference type="NCBIfam" id="NF001209">
    <property type="entry name" value="PRK00175.1"/>
    <property type="match status" value="1"/>
</dbReference>
<evidence type="ECO:0000256" key="3">
    <source>
        <dbReference type="ARBA" id="ARBA00022605"/>
    </source>
</evidence>
<sequence length="362" mass="40365">MKTKTELMSFTDGINLESGDRLDAFELMVESYGELNESKTNAVLVCHAFSGNHFAAGKNDDGETGWWDQIIGPDKAIDTNKFFVICCNNLGGCSGSTGPKSINPKTNKAYGSSFPQVSVSDWVNSQKILMEKLNIPSWEMVLGGSLGGMQALQWSIAYPEKIKKAGIFAAAAKSSTQNIAMNEVARESIRKDRNFHDGNYIEQGVIPKNGIKTARMLGHITYLSEKHMNSRFGRKFQDNDSKVDQDVDFEVENYLQYKGEKFSEVFDANTYILMTKAMDGYDAAGKLNGLENALEGVTAELLIIGFYSDWLYPPERGKEIQIAAMNNNIKSSYVVLDGEHGHDSFLFHNDQYSQIIRKFIQS</sequence>
<comment type="pathway">
    <text evidence="7">Amino-acid biosynthesis; L-methionine biosynthesis via de novo pathway; O-acetyl-L-homoserine from L-homoserine: step 1/1.</text>
</comment>
<gene>
    <name evidence="7" type="primary">metXA</name>
    <name evidence="10" type="ORF">EVA97_03200</name>
</gene>
<dbReference type="InterPro" id="IPR000073">
    <property type="entry name" value="AB_hydrolase_1"/>
</dbReference>
<feature type="binding site" evidence="7">
    <location>
        <position position="215"/>
    </location>
    <ligand>
        <name>substrate</name>
    </ligand>
</feature>
<evidence type="ECO:0000313" key="10">
    <source>
        <dbReference type="EMBL" id="RZO28084.1"/>
    </source>
</evidence>
<dbReference type="SUPFAM" id="SSF53474">
    <property type="entry name" value="alpha/beta-Hydrolases"/>
    <property type="match status" value="1"/>
</dbReference>
<feature type="active site" evidence="7 8">
    <location>
        <position position="342"/>
    </location>
</feature>
<keyword evidence="5 7" id="KW-0486">Methionine biosynthesis</keyword>
<comment type="caution">
    <text evidence="7">Lacks conserved residue(s) required for the propagation of feature annotation.</text>
</comment>
<dbReference type="HAMAP" id="MF_00296">
    <property type="entry name" value="MetX_acyltransf"/>
    <property type="match status" value="1"/>
</dbReference>
<name>A0A520N3L2_9GAMM</name>
<dbReference type="GO" id="GO:0005737">
    <property type="term" value="C:cytoplasm"/>
    <property type="evidence" value="ECO:0007669"/>
    <property type="project" value="UniProtKB-SubCell"/>
</dbReference>
<dbReference type="PANTHER" id="PTHR32268">
    <property type="entry name" value="HOMOSERINE O-ACETYLTRANSFERASE"/>
    <property type="match status" value="1"/>
</dbReference>
<evidence type="ECO:0000256" key="8">
    <source>
        <dbReference type="PIRSR" id="PIRSR000443-1"/>
    </source>
</evidence>
<feature type="domain" description="AB hydrolase-1" evidence="9">
    <location>
        <begin position="41"/>
        <end position="348"/>
    </location>
</feature>
<keyword evidence="6 7" id="KW-0012">Acyltransferase</keyword>
<comment type="similarity">
    <text evidence="7">Belongs to the AB hydrolase superfamily. MetX family.</text>
</comment>
<feature type="active site" evidence="7 8">
    <location>
        <position position="309"/>
    </location>
</feature>
<reference evidence="10 11" key="1">
    <citation type="submission" date="2019-02" db="EMBL/GenBank/DDBJ databases">
        <title>Prokaryotic population dynamics and viral predation in marine succession experiment using metagenomics: the confinement effect.</title>
        <authorList>
            <person name="Haro-Moreno J.M."/>
            <person name="Rodriguez-Valera F."/>
            <person name="Lopez-Perez M."/>
        </authorList>
    </citation>
    <scope>NUCLEOTIDE SEQUENCE [LARGE SCALE GENOMIC DNA]</scope>
    <source>
        <strain evidence="10">MED-G164</strain>
    </source>
</reference>
<comment type="subcellular location">
    <subcellularLocation>
        <location evidence="7">Cytoplasm</location>
    </subcellularLocation>
</comment>
<comment type="subunit">
    <text evidence="1 7">Homodimer.</text>
</comment>
<dbReference type="GO" id="GO:0009092">
    <property type="term" value="P:homoserine metabolic process"/>
    <property type="evidence" value="ECO:0007669"/>
    <property type="project" value="TreeGrafter"/>
</dbReference>
<dbReference type="Pfam" id="PF00561">
    <property type="entry name" value="Abhydrolase_1"/>
    <property type="match status" value="1"/>
</dbReference>
<evidence type="ECO:0000256" key="1">
    <source>
        <dbReference type="ARBA" id="ARBA00011738"/>
    </source>
</evidence>